<proteinExistence type="inferred from homology"/>
<dbReference type="RefSeq" id="WP_097326289.1">
    <property type="nucleotide sequence ID" value="NZ_OBDY01000022.1"/>
</dbReference>
<comment type="function">
    <text evidence="3">Probably deamidates glutamine residues to glutamate on methyl-accepting chemotaxis receptors (MCPs), playing an important role in chemotaxis.</text>
</comment>
<dbReference type="EC" id="3.5.1.44" evidence="3"/>
<keyword evidence="2 3" id="KW-0378">Hydrolase</keyword>
<dbReference type="PANTHER" id="PTHR35147">
    <property type="entry name" value="CHEMORECEPTOR GLUTAMINE DEAMIDASE CHED-RELATED"/>
    <property type="match status" value="1"/>
</dbReference>
<dbReference type="PANTHER" id="PTHR35147:SF3">
    <property type="entry name" value="CHEMORECEPTOR GLUTAMINE DEAMIDASE CHED 1-RELATED"/>
    <property type="match status" value="1"/>
</dbReference>
<dbReference type="AlphaFoldDB" id="A0A285JLN9"/>
<sequence>MPEVFLHPGDYHFGGADTRVHTVLGSCVSITLWHPGLHVGGMCHYMLPVRRQGDGPPDTRYADGAICRFLRDVRHHHTTPQQYEVKMFGGGEQFPHLRVPAPLDVAGNNVQAGVSLLEKYGFKLSVREFGGTGARRLIFDIATGAVWMRALEPMPHGGPPT</sequence>
<accession>A0A285JLN9</accession>
<dbReference type="GO" id="GO:0050568">
    <property type="term" value="F:protein-glutamine glutaminase activity"/>
    <property type="evidence" value="ECO:0007669"/>
    <property type="project" value="UniProtKB-UniRule"/>
</dbReference>
<dbReference type="InterPro" id="IPR038592">
    <property type="entry name" value="CheD-like_sf"/>
</dbReference>
<dbReference type="Pfam" id="PF03975">
    <property type="entry name" value="CheD"/>
    <property type="match status" value="1"/>
</dbReference>
<evidence type="ECO:0000313" key="4">
    <source>
        <dbReference type="EMBL" id="SNY61209.1"/>
    </source>
</evidence>
<evidence type="ECO:0000313" key="5">
    <source>
        <dbReference type="Proteomes" id="UP000219612"/>
    </source>
</evidence>
<comment type="similarity">
    <text evidence="3">Belongs to the CheD family.</text>
</comment>
<organism evidence="4 5">
    <name type="scientific">Paractinoplanes atraurantiacus</name>
    <dbReference type="NCBI Taxonomy" id="1036182"/>
    <lineage>
        <taxon>Bacteria</taxon>
        <taxon>Bacillati</taxon>
        <taxon>Actinomycetota</taxon>
        <taxon>Actinomycetes</taxon>
        <taxon>Micromonosporales</taxon>
        <taxon>Micromonosporaceae</taxon>
        <taxon>Paractinoplanes</taxon>
    </lineage>
</organism>
<keyword evidence="5" id="KW-1185">Reference proteome</keyword>
<dbReference type="GO" id="GO:0006935">
    <property type="term" value="P:chemotaxis"/>
    <property type="evidence" value="ECO:0007669"/>
    <property type="project" value="UniProtKB-UniRule"/>
</dbReference>
<dbReference type="Proteomes" id="UP000219612">
    <property type="component" value="Unassembled WGS sequence"/>
</dbReference>
<dbReference type="HAMAP" id="MF_01440">
    <property type="entry name" value="CheD"/>
    <property type="match status" value="1"/>
</dbReference>
<evidence type="ECO:0000256" key="1">
    <source>
        <dbReference type="ARBA" id="ARBA00022500"/>
    </source>
</evidence>
<dbReference type="Gene3D" id="3.30.1330.200">
    <property type="match status" value="1"/>
</dbReference>
<evidence type="ECO:0000256" key="2">
    <source>
        <dbReference type="ARBA" id="ARBA00022801"/>
    </source>
</evidence>
<dbReference type="SUPFAM" id="SSF64438">
    <property type="entry name" value="CNF1/YfiH-like putative cysteine hydrolases"/>
    <property type="match status" value="1"/>
</dbReference>
<reference evidence="4 5" key="1">
    <citation type="submission" date="2017-09" db="EMBL/GenBank/DDBJ databases">
        <authorList>
            <person name="Ehlers B."/>
            <person name="Leendertz F.H."/>
        </authorList>
    </citation>
    <scope>NUCLEOTIDE SEQUENCE [LARGE SCALE GENOMIC DNA]</scope>
    <source>
        <strain evidence="4 5">CGMCC 4.6857</strain>
    </source>
</reference>
<dbReference type="EMBL" id="OBDY01000022">
    <property type="protein sequence ID" value="SNY61209.1"/>
    <property type="molecule type" value="Genomic_DNA"/>
</dbReference>
<dbReference type="InterPro" id="IPR011324">
    <property type="entry name" value="Cytotoxic_necrot_fac-like_cat"/>
</dbReference>
<comment type="catalytic activity">
    <reaction evidence="3">
        <text>L-glutaminyl-[protein] + H2O = L-glutamyl-[protein] + NH4(+)</text>
        <dbReference type="Rhea" id="RHEA:16441"/>
        <dbReference type="Rhea" id="RHEA-COMP:10207"/>
        <dbReference type="Rhea" id="RHEA-COMP:10208"/>
        <dbReference type="ChEBI" id="CHEBI:15377"/>
        <dbReference type="ChEBI" id="CHEBI:28938"/>
        <dbReference type="ChEBI" id="CHEBI:29973"/>
        <dbReference type="ChEBI" id="CHEBI:30011"/>
        <dbReference type="EC" id="3.5.1.44"/>
    </reaction>
</comment>
<keyword evidence="1 3" id="KW-0145">Chemotaxis</keyword>
<dbReference type="CDD" id="cd16352">
    <property type="entry name" value="CheD"/>
    <property type="match status" value="1"/>
</dbReference>
<evidence type="ECO:0000256" key="3">
    <source>
        <dbReference type="HAMAP-Rule" id="MF_01440"/>
    </source>
</evidence>
<dbReference type="InterPro" id="IPR005659">
    <property type="entry name" value="Chemorcpt_Glu_NH3ase_CheD"/>
</dbReference>
<protein>
    <recommendedName>
        <fullName evidence="3">Probable chemoreceptor glutamine deamidase CheD</fullName>
        <ecNumber evidence="3">3.5.1.44</ecNumber>
    </recommendedName>
</protein>
<gene>
    <name evidence="3" type="primary">cheD</name>
    <name evidence="4" type="ORF">SAMN05421748_122110</name>
</gene>
<name>A0A285JLN9_9ACTN</name>
<dbReference type="OrthoDB" id="9807202at2"/>